<protein>
    <submittedName>
        <fullName evidence="3">M56 family metallopeptidase</fullName>
    </submittedName>
</protein>
<gene>
    <name evidence="3" type="ORF">LJD61_03820</name>
</gene>
<feature type="transmembrane region" description="Helical" evidence="1">
    <location>
        <begin position="248"/>
        <end position="270"/>
    </location>
</feature>
<evidence type="ECO:0000259" key="2">
    <source>
        <dbReference type="Pfam" id="PF05569"/>
    </source>
</evidence>
<dbReference type="EMBL" id="JAJEKE010000002">
    <property type="protein sequence ID" value="MCQ1528672.1"/>
    <property type="molecule type" value="Genomic_DNA"/>
</dbReference>
<dbReference type="Pfam" id="PF05569">
    <property type="entry name" value="Peptidase_M56"/>
    <property type="match status" value="1"/>
</dbReference>
<evidence type="ECO:0000313" key="4">
    <source>
        <dbReference type="Proteomes" id="UP001651880"/>
    </source>
</evidence>
<dbReference type="PANTHER" id="PTHR34978:SF3">
    <property type="entry name" value="SLR0241 PROTEIN"/>
    <property type="match status" value="1"/>
</dbReference>
<accession>A0ABT1NBN7</accession>
<dbReference type="Proteomes" id="UP001651880">
    <property type="component" value="Unassembled WGS sequence"/>
</dbReference>
<dbReference type="PANTHER" id="PTHR34978">
    <property type="entry name" value="POSSIBLE SENSOR-TRANSDUCER PROTEIN BLAR"/>
    <property type="match status" value="1"/>
</dbReference>
<comment type="caution">
    <text evidence="3">The sequence shown here is derived from an EMBL/GenBank/DDBJ whole genome shotgun (WGS) entry which is preliminary data.</text>
</comment>
<feature type="transmembrane region" description="Helical" evidence="1">
    <location>
        <begin position="136"/>
        <end position="161"/>
    </location>
</feature>
<feature type="domain" description="Peptidase M56" evidence="2">
    <location>
        <begin position="11"/>
        <end position="334"/>
    </location>
</feature>
<reference evidence="3 4" key="1">
    <citation type="submission" date="2021-10" db="EMBL/GenBank/DDBJ databases">
        <title>Lutispora strain m25 sp. nov., a thermophilic, non-spore-forming bacterium isolated from a lab-scale methanogenic bioreactor digesting anaerobic sludge.</title>
        <authorList>
            <person name="El Houari A."/>
            <person name="Mcdonald J."/>
        </authorList>
    </citation>
    <scope>NUCLEOTIDE SEQUENCE [LARGE SCALE GENOMIC DNA]</scope>
    <source>
        <strain evidence="4">m25</strain>
    </source>
</reference>
<proteinExistence type="predicted"/>
<keyword evidence="4" id="KW-1185">Reference proteome</keyword>
<keyword evidence="1" id="KW-0472">Membrane</keyword>
<sequence length="758" mass="85821">MDMISKLFLWVLYSSIAAGILSLIIILIKLIFNDRIGPRFHHALWLLVLIRLLAPVVPESPLSILNLLPAKIQNVIDSKKTAVLDASAFSAEGYDHDISGEVNSYRDHGRNYYENDYVLSFEEYSKDQGKETSAGYALRIASLTWFAGFLSMALFALTAMFKFKGKAIYFRRLAEPEIVSLLEDCLKKLEIKSGIPIYTDESFKSPCISGIIRPRIYLPEGICSKISGKQLMHILLHELVHYKRRDSVYNLLGTIAVMVHWFNPVVWFAAKRMKLLREIASDAYVLEILGEEEIMPYGMTMVNLSRMFFNEHSQLSLISFFETKNQIKRRIHMIKAFKKGSYKISAAAVICCILIGSITLTNAVSSSSITDSGIMTAEKSPDMLIDKAPADEAEFLIDAPLKSYNDINKMAKVAGFKFKVPDFVPSDYNPSAFHIIKAYEGTNAVKIFFDKESGKRLSFAFHASTKDLKGFFKESAKNEYMGNENIQSEINSNEEPLGYGSLKGSILTITAIMADDESSWETTKKYLLWQDEDIFYGIEYIRDIKTPKGDINKRTDLSQEDAMKIAESVKYLPHIKNVDYVPITPEISTEIGQLSIYDKEDLEKAKTLLGFPIKFPLTIPKDIKASYASVGISPDSDIKGNKINYELVMIYKLPNDSLTFVQREGSKIYDHAREKGYFELSIGKADESNKIKTQSLLISGKDVLRYELTYEDKICETDYIWKENGFYCTVSFSPEAENQEEILKSLISEKVINSDTGQ</sequence>
<feature type="transmembrane region" description="Helical" evidence="1">
    <location>
        <begin position="340"/>
        <end position="360"/>
    </location>
</feature>
<name>A0ABT1NBN7_9FIRM</name>
<keyword evidence="1" id="KW-1133">Transmembrane helix</keyword>
<dbReference type="RefSeq" id="WP_255226188.1">
    <property type="nucleotide sequence ID" value="NZ_JAJEKE010000002.1"/>
</dbReference>
<keyword evidence="1" id="KW-0812">Transmembrane</keyword>
<evidence type="ECO:0000256" key="1">
    <source>
        <dbReference type="SAM" id="Phobius"/>
    </source>
</evidence>
<dbReference type="InterPro" id="IPR008756">
    <property type="entry name" value="Peptidase_M56"/>
</dbReference>
<organism evidence="3 4">
    <name type="scientific">Lutispora saccharofermentans</name>
    <dbReference type="NCBI Taxonomy" id="3024236"/>
    <lineage>
        <taxon>Bacteria</taxon>
        <taxon>Bacillati</taxon>
        <taxon>Bacillota</taxon>
        <taxon>Clostridia</taxon>
        <taxon>Lutisporales</taxon>
        <taxon>Lutisporaceae</taxon>
        <taxon>Lutispora</taxon>
    </lineage>
</organism>
<dbReference type="InterPro" id="IPR052173">
    <property type="entry name" value="Beta-lactam_resp_regulator"/>
</dbReference>
<feature type="transmembrane region" description="Helical" evidence="1">
    <location>
        <begin position="7"/>
        <end position="32"/>
    </location>
</feature>
<evidence type="ECO:0000313" key="3">
    <source>
        <dbReference type="EMBL" id="MCQ1528672.1"/>
    </source>
</evidence>
<dbReference type="CDD" id="cd07341">
    <property type="entry name" value="M56_BlaR1_MecR1_like"/>
    <property type="match status" value="1"/>
</dbReference>